<dbReference type="GO" id="GO:0008482">
    <property type="term" value="F:sulfite oxidase activity"/>
    <property type="evidence" value="ECO:0007669"/>
    <property type="project" value="TreeGrafter"/>
</dbReference>
<evidence type="ECO:0000313" key="4">
    <source>
        <dbReference type="EMBL" id="SER77244.1"/>
    </source>
</evidence>
<keyword evidence="2" id="KW-0732">Signal</keyword>
<accession>A0A1H9RX80</accession>
<dbReference type="PANTHER" id="PTHR19372:SF7">
    <property type="entry name" value="SULFITE OXIDASE, MITOCHONDRIAL"/>
    <property type="match status" value="1"/>
</dbReference>
<dbReference type="RefSeq" id="WP_092777650.1">
    <property type="nucleotide sequence ID" value="NZ_FOGI01000005.1"/>
</dbReference>
<dbReference type="STRING" id="155974.SAMN04487818_105145"/>
<feature type="domain" description="DUF4082" evidence="3">
    <location>
        <begin position="429"/>
        <end position="562"/>
    </location>
</feature>
<evidence type="ECO:0000256" key="2">
    <source>
        <dbReference type="SAM" id="SignalP"/>
    </source>
</evidence>
<dbReference type="PANTHER" id="PTHR19372">
    <property type="entry name" value="SULFITE REDUCTASE"/>
    <property type="match status" value="1"/>
</dbReference>
<dbReference type="InterPro" id="IPR025141">
    <property type="entry name" value="DUF4082"/>
</dbReference>
<feature type="chain" id="PRO_5011600032" description="DUF4082 domain-containing protein" evidence="2">
    <location>
        <begin position="25"/>
        <end position="567"/>
    </location>
</feature>
<dbReference type="Gene3D" id="2.60.40.650">
    <property type="match status" value="2"/>
</dbReference>
<dbReference type="GO" id="GO:0006790">
    <property type="term" value="P:sulfur compound metabolic process"/>
    <property type="evidence" value="ECO:0007669"/>
    <property type="project" value="TreeGrafter"/>
</dbReference>
<reference evidence="5" key="1">
    <citation type="submission" date="2016-10" db="EMBL/GenBank/DDBJ databases">
        <authorList>
            <person name="Varghese N."/>
            <person name="Submissions S."/>
        </authorList>
    </citation>
    <scope>NUCLEOTIDE SEQUENCE [LARGE SCALE GENOMIC DNA]</scope>
    <source>
        <strain evidence="5">DSM 44260</strain>
    </source>
</reference>
<sequence>MLRRFVAVLSAALLIPATASPATAAPLPDQPDSAISTPDQDSVLPLGTPVLITGTARSGAPTTAVDLSFDGGQTWESATTSDTRWAVDHTFTTPGPVAVLSRASTAAGVQQAPFPQRHFWVGQGPQAPLPCTTCSLRLPSRVDTTFTAVDPDPRPVEVGTRFQVDRPGFITGIDGYNAYDEGEGVRVGRLWTAGGRLLGEAAAAYPWSSSFTFPAPIPVQPGVTYVAGHYVPWGHYPVTENYFAAAVVQAPFVVGQGAGVYRYADDGSEGVPTESYANSSYSVTPVFVPPAGIPAQDRVQSTVSSPGPNNVLPLGSPVLFSGTANYRAWSSAPEKRITGLDVSFDAGQTWESAAVRGSFSTATWSTTHTFTSPGLASVLTRASSVSDVQPAPFPQQHFWVGQGPRAPLSCTSCALTLPGRADTTLTDIAADPRPVEIGTRFQVDRPGVITAIRADNRYNAGEGTRAVRLWTADGQLLGEVQSTQTSLWEFTFTTPIPVQPGVTYVASHYTPWGRYPVIENYFTATIAQSPFLTAPNAGVYRYADDGSKEVPTESFASSSYLVTPVFG</sequence>
<gene>
    <name evidence="4" type="ORF">SAMN04487818_105145</name>
</gene>
<dbReference type="EMBL" id="FOGI01000005">
    <property type="protein sequence ID" value="SER77244.1"/>
    <property type="molecule type" value="Genomic_DNA"/>
</dbReference>
<evidence type="ECO:0000259" key="3">
    <source>
        <dbReference type="Pfam" id="PF13313"/>
    </source>
</evidence>
<dbReference type="GO" id="GO:0020037">
    <property type="term" value="F:heme binding"/>
    <property type="evidence" value="ECO:0007669"/>
    <property type="project" value="TreeGrafter"/>
</dbReference>
<keyword evidence="5" id="KW-1185">Reference proteome</keyword>
<name>A0A1H9RX80_9PSEU</name>
<dbReference type="Pfam" id="PF13313">
    <property type="entry name" value="DUF4082"/>
    <property type="match status" value="2"/>
</dbReference>
<evidence type="ECO:0000256" key="1">
    <source>
        <dbReference type="SAM" id="MobiDB-lite"/>
    </source>
</evidence>
<evidence type="ECO:0000313" key="5">
    <source>
        <dbReference type="Proteomes" id="UP000199051"/>
    </source>
</evidence>
<feature type="region of interest" description="Disordered" evidence="1">
    <location>
        <begin position="21"/>
        <end position="42"/>
    </location>
</feature>
<dbReference type="GO" id="GO:0043546">
    <property type="term" value="F:molybdopterin cofactor binding"/>
    <property type="evidence" value="ECO:0007669"/>
    <property type="project" value="TreeGrafter"/>
</dbReference>
<feature type="signal peptide" evidence="2">
    <location>
        <begin position="1"/>
        <end position="24"/>
    </location>
</feature>
<feature type="domain" description="DUF4082" evidence="3">
    <location>
        <begin position="149"/>
        <end position="283"/>
    </location>
</feature>
<dbReference type="InterPro" id="IPR014756">
    <property type="entry name" value="Ig_E-set"/>
</dbReference>
<protein>
    <recommendedName>
        <fullName evidence="3">DUF4082 domain-containing protein</fullName>
    </recommendedName>
</protein>
<dbReference type="SUPFAM" id="SSF81296">
    <property type="entry name" value="E set domains"/>
    <property type="match status" value="2"/>
</dbReference>
<proteinExistence type="predicted"/>
<organism evidence="4 5">
    <name type="scientific">Actinokineospora terrae</name>
    <dbReference type="NCBI Taxonomy" id="155974"/>
    <lineage>
        <taxon>Bacteria</taxon>
        <taxon>Bacillati</taxon>
        <taxon>Actinomycetota</taxon>
        <taxon>Actinomycetes</taxon>
        <taxon>Pseudonocardiales</taxon>
        <taxon>Pseudonocardiaceae</taxon>
        <taxon>Actinokineospora</taxon>
    </lineage>
</organism>
<dbReference type="Proteomes" id="UP000199051">
    <property type="component" value="Unassembled WGS sequence"/>
</dbReference>
<dbReference type="AlphaFoldDB" id="A0A1H9RX80"/>